<dbReference type="EC" id="1.8.1.4" evidence="2 14"/>
<feature type="binding site" evidence="12">
    <location>
        <begin position="316"/>
        <end position="319"/>
    </location>
    <ligand>
        <name>FAD</name>
        <dbReference type="ChEBI" id="CHEBI:57692"/>
    </ligand>
</feature>
<evidence type="ECO:0000256" key="8">
    <source>
        <dbReference type="ARBA" id="ARBA00023157"/>
    </source>
</evidence>
<organism evidence="17 18">
    <name type="scientific">Roseicella aquatilis</name>
    <dbReference type="NCBI Taxonomy" id="2527868"/>
    <lineage>
        <taxon>Bacteria</taxon>
        <taxon>Pseudomonadati</taxon>
        <taxon>Pseudomonadota</taxon>
        <taxon>Alphaproteobacteria</taxon>
        <taxon>Acetobacterales</taxon>
        <taxon>Roseomonadaceae</taxon>
        <taxon>Roseicella</taxon>
    </lineage>
</organism>
<dbReference type="FunFam" id="3.30.390.30:FF:000001">
    <property type="entry name" value="Dihydrolipoyl dehydrogenase"/>
    <property type="match status" value="1"/>
</dbReference>
<comment type="catalytic activity">
    <reaction evidence="10 14">
        <text>N(6)-[(R)-dihydrolipoyl]-L-lysyl-[protein] + NAD(+) = N(6)-[(R)-lipoyl]-L-lysyl-[protein] + NADH + H(+)</text>
        <dbReference type="Rhea" id="RHEA:15045"/>
        <dbReference type="Rhea" id="RHEA-COMP:10474"/>
        <dbReference type="Rhea" id="RHEA-COMP:10475"/>
        <dbReference type="ChEBI" id="CHEBI:15378"/>
        <dbReference type="ChEBI" id="CHEBI:57540"/>
        <dbReference type="ChEBI" id="CHEBI:57945"/>
        <dbReference type="ChEBI" id="CHEBI:83099"/>
        <dbReference type="ChEBI" id="CHEBI:83100"/>
        <dbReference type="EC" id="1.8.1.4"/>
    </reaction>
</comment>
<dbReference type="GO" id="GO:0006103">
    <property type="term" value="P:2-oxoglutarate metabolic process"/>
    <property type="evidence" value="ECO:0007669"/>
    <property type="project" value="TreeGrafter"/>
</dbReference>
<feature type="binding site" evidence="12">
    <location>
        <position position="270"/>
    </location>
    <ligand>
        <name>NAD(+)</name>
        <dbReference type="ChEBI" id="CHEBI:57540"/>
    </ligand>
</feature>
<evidence type="ECO:0000259" key="15">
    <source>
        <dbReference type="Pfam" id="PF02852"/>
    </source>
</evidence>
<comment type="cofactor">
    <cofactor evidence="12 14">
        <name>FAD</name>
        <dbReference type="ChEBI" id="CHEBI:57692"/>
    </cofactor>
    <text evidence="12 14">Binds 1 FAD per subunit.</text>
</comment>
<dbReference type="InterPro" id="IPR050151">
    <property type="entry name" value="Class-I_Pyr_Nuc-Dis_Oxidored"/>
</dbReference>
<dbReference type="PRINTS" id="PR00368">
    <property type="entry name" value="FADPNR"/>
</dbReference>
<dbReference type="SUPFAM" id="SSF51905">
    <property type="entry name" value="FAD/NAD(P)-binding domain"/>
    <property type="match status" value="1"/>
</dbReference>
<feature type="domain" description="FAD/NAD(P)-binding" evidence="16">
    <location>
        <begin position="7"/>
        <end position="325"/>
    </location>
</feature>
<evidence type="ECO:0000256" key="2">
    <source>
        <dbReference type="ARBA" id="ARBA00012608"/>
    </source>
</evidence>
<dbReference type="RefSeq" id="WP_132294600.1">
    <property type="nucleotide sequence ID" value="NZ_SKBM01000027.1"/>
</dbReference>
<dbReference type="InterPro" id="IPR004099">
    <property type="entry name" value="Pyr_nucl-diS_OxRdtase_dimer"/>
</dbReference>
<evidence type="ECO:0000313" key="18">
    <source>
        <dbReference type="Proteomes" id="UP000295023"/>
    </source>
</evidence>
<comment type="miscellaneous">
    <text evidence="14">The active site is a redox-active disulfide bond.</text>
</comment>
<feature type="domain" description="Pyridine nucleotide-disulphide oxidoreductase dimerisation" evidence="15">
    <location>
        <begin position="344"/>
        <end position="453"/>
    </location>
</feature>
<evidence type="ECO:0000256" key="9">
    <source>
        <dbReference type="ARBA" id="ARBA00023284"/>
    </source>
</evidence>
<keyword evidence="18" id="KW-1185">Reference proteome</keyword>
<accession>A0A4R4D6W3</accession>
<evidence type="ECO:0000256" key="12">
    <source>
        <dbReference type="PIRSR" id="PIRSR000350-3"/>
    </source>
</evidence>
<evidence type="ECO:0000256" key="10">
    <source>
        <dbReference type="ARBA" id="ARBA00049187"/>
    </source>
</evidence>
<feature type="binding site" evidence="12">
    <location>
        <position position="118"/>
    </location>
    <ligand>
        <name>FAD</name>
        <dbReference type="ChEBI" id="CHEBI:57692"/>
    </ligand>
</feature>
<dbReference type="PROSITE" id="PS00076">
    <property type="entry name" value="PYRIDINE_REDOX_1"/>
    <property type="match status" value="1"/>
</dbReference>
<dbReference type="InterPro" id="IPR012999">
    <property type="entry name" value="Pyr_OxRdtase_I_AS"/>
</dbReference>
<feature type="binding site" evidence="12">
    <location>
        <position position="310"/>
    </location>
    <ligand>
        <name>FAD</name>
        <dbReference type="ChEBI" id="CHEBI:57692"/>
    </ligand>
</feature>
<feature type="active site" description="Proton acceptor" evidence="11">
    <location>
        <position position="442"/>
    </location>
</feature>
<evidence type="ECO:0000256" key="4">
    <source>
        <dbReference type="ARBA" id="ARBA00022630"/>
    </source>
</evidence>
<evidence type="ECO:0000313" key="17">
    <source>
        <dbReference type="EMBL" id="TCZ55422.1"/>
    </source>
</evidence>
<feature type="disulfide bond" description="Redox-active" evidence="13">
    <location>
        <begin position="43"/>
        <end position="48"/>
    </location>
</feature>
<comment type="similarity">
    <text evidence="1 14">Belongs to the class-I pyridine nucleotide-disulfide oxidoreductase family.</text>
</comment>
<keyword evidence="7 12" id="KW-0520">NAD</keyword>
<evidence type="ECO:0000259" key="16">
    <source>
        <dbReference type="Pfam" id="PF07992"/>
    </source>
</evidence>
<dbReference type="Gene3D" id="3.50.50.60">
    <property type="entry name" value="FAD/NAD(P)-binding domain"/>
    <property type="match status" value="2"/>
</dbReference>
<dbReference type="PRINTS" id="PR00411">
    <property type="entry name" value="PNDRDTASEI"/>
</dbReference>
<feature type="binding site" evidence="12">
    <location>
        <begin position="146"/>
        <end position="148"/>
    </location>
    <ligand>
        <name>FAD</name>
        <dbReference type="ChEBI" id="CHEBI:57692"/>
    </ligand>
</feature>
<comment type="caution">
    <text evidence="17">The sequence shown here is derived from an EMBL/GenBank/DDBJ whole genome shotgun (WGS) entry which is preliminary data.</text>
</comment>
<dbReference type="AlphaFoldDB" id="A0A4R4D6W3"/>
<feature type="binding site" evidence="12">
    <location>
        <position position="205"/>
    </location>
    <ligand>
        <name>NAD(+)</name>
        <dbReference type="ChEBI" id="CHEBI:57540"/>
    </ligand>
</feature>
<proteinExistence type="inferred from homology"/>
<dbReference type="Pfam" id="PF07992">
    <property type="entry name" value="Pyr_redox_2"/>
    <property type="match status" value="1"/>
</dbReference>
<dbReference type="InterPro" id="IPR016156">
    <property type="entry name" value="FAD/NAD-linked_Rdtase_dimer_sf"/>
</dbReference>
<dbReference type="InterPro" id="IPR006258">
    <property type="entry name" value="Lipoamide_DH"/>
</dbReference>
<dbReference type="Proteomes" id="UP000295023">
    <property type="component" value="Unassembled WGS sequence"/>
</dbReference>
<keyword evidence="9 14" id="KW-0676">Redox-active center</keyword>
<keyword evidence="4 14" id="KW-0285">Flavoprotein</keyword>
<evidence type="ECO:0000256" key="14">
    <source>
        <dbReference type="RuleBase" id="RU003692"/>
    </source>
</evidence>
<dbReference type="NCBIfam" id="TIGR01350">
    <property type="entry name" value="lipoamide_DH"/>
    <property type="match status" value="1"/>
</dbReference>
<dbReference type="PANTHER" id="PTHR22912:SF160">
    <property type="entry name" value="DIHYDROLIPOYL DEHYDROGENASE"/>
    <property type="match status" value="1"/>
</dbReference>
<evidence type="ECO:0000256" key="6">
    <source>
        <dbReference type="ARBA" id="ARBA00023002"/>
    </source>
</evidence>
<evidence type="ECO:0000256" key="7">
    <source>
        <dbReference type="ARBA" id="ARBA00023027"/>
    </source>
</evidence>
<evidence type="ECO:0000256" key="1">
    <source>
        <dbReference type="ARBA" id="ARBA00007532"/>
    </source>
</evidence>
<evidence type="ECO:0000256" key="13">
    <source>
        <dbReference type="PIRSR" id="PIRSR000350-4"/>
    </source>
</evidence>
<evidence type="ECO:0000256" key="11">
    <source>
        <dbReference type="PIRSR" id="PIRSR000350-2"/>
    </source>
</evidence>
<dbReference type="PIRSF" id="PIRSF000350">
    <property type="entry name" value="Mercury_reductase_MerA"/>
    <property type="match status" value="1"/>
</dbReference>
<evidence type="ECO:0000256" key="3">
    <source>
        <dbReference type="ARBA" id="ARBA00016961"/>
    </source>
</evidence>
<gene>
    <name evidence="17" type="primary">lpdA</name>
    <name evidence="17" type="ORF">EXY23_21660</name>
</gene>
<dbReference type="GO" id="GO:0004148">
    <property type="term" value="F:dihydrolipoyl dehydrogenase (NADH) activity"/>
    <property type="evidence" value="ECO:0007669"/>
    <property type="project" value="UniProtKB-EC"/>
</dbReference>
<dbReference type="SUPFAM" id="SSF55424">
    <property type="entry name" value="FAD/NAD-linked reductases, dimerisation (C-terminal) domain"/>
    <property type="match status" value="1"/>
</dbReference>
<evidence type="ECO:0000256" key="5">
    <source>
        <dbReference type="ARBA" id="ARBA00022827"/>
    </source>
</evidence>
<dbReference type="InterPro" id="IPR023753">
    <property type="entry name" value="FAD/NAD-binding_dom"/>
</dbReference>
<reference evidence="17 18" key="1">
    <citation type="submission" date="2019-03" db="EMBL/GenBank/DDBJ databases">
        <title>Paracraurococcus aquatilis NE82 genome sequence.</title>
        <authorList>
            <person name="Zhao Y."/>
            <person name="Du Z."/>
        </authorList>
    </citation>
    <scope>NUCLEOTIDE SEQUENCE [LARGE SCALE GENOMIC DNA]</scope>
    <source>
        <strain evidence="17 18">NE82</strain>
    </source>
</reference>
<dbReference type="InterPro" id="IPR001100">
    <property type="entry name" value="Pyr_nuc-diS_OxRdtase"/>
</dbReference>
<keyword evidence="8" id="KW-1015">Disulfide bond</keyword>
<sequence length="464" mass="47912">MGDLRAKLLVLGGGPGGYTAAARAGQLGVDTVLVEQAGLGGTCLNIGCIPSKALIHVAEEYGRAAGQAGAAPFGLQVTAPRLDFAQAMAWKDGIVGRLNAGVATLLTQGGVRIVQGRGVMLDGKTCRVETDTGPQTIRAEHVLLATGSDSVELPALPFGGRIISSTEALSLPEVPRRLAVVGAGYIGLELGMAYARLGAEVAVVEAADRILPGWDAELTRPVLRGMDRLGMALLTNAEARGLAPDGEALRVATDGTERLVPADLVLVAVGRRPRTRGFGLEGLDLAMDGPFLRTDARCATSMRNVWAVGDVTAGPMLAHRAMAQGRMVAEIVAGARRALDAVAIPAICFTDPEVVAVGLSPAEARRTGQEIRVGQVPFTANGRALTQAAEEGFVRVVARADNHLLLGIQAVGQGVAELAAGFALALEMGARLEDVAQTIHAHPTRGEAFQDAAMRALGAGLHEG</sequence>
<protein>
    <recommendedName>
        <fullName evidence="3 14">Dihydrolipoyl dehydrogenase</fullName>
        <ecNumber evidence="2 14">1.8.1.4</ecNumber>
    </recommendedName>
</protein>
<keyword evidence="6 14" id="KW-0560">Oxidoreductase</keyword>
<dbReference type="Pfam" id="PF02852">
    <property type="entry name" value="Pyr_redox_dim"/>
    <property type="match status" value="1"/>
</dbReference>
<keyword evidence="12" id="KW-0547">Nucleotide-binding</keyword>
<dbReference type="EMBL" id="SKBM01000027">
    <property type="protein sequence ID" value="TCZ55422.1"/>
    <property type="molecule type" value="Genomic_DNA"/>
</dbReference>
<feature type="binding site" evidence="12">
    <location>
        <begin position="182"/>
        <end position="189"/>
    </location>
    <ligand>
        <name>NAD(+)</name>
        <dbReference type="ChEBI" id="CHEBI:57540"/>
    </ligand>
</feature>
<dbReference type="GO" id="GO:0050660">
    <property type="term" value="F:flavin adenine dinucleotide binding"/>
    <property type="evidence" value="ECO:0007669"/>
    <property type="project" value="InterPro"/>
</dbReference>
<dbReference type="Gene3D" id="3.30.390.30">
    <property type="match status" value="1"/>
</dbReference>
<dbReference type="InterPro" id="IPR036188">
    <property type="entry name" value="FAD/NAD-bd_sf"/>
</dbReference>
<dbReference type="OrthoDB" id="7592487at2"/>
<dbReference type="PANTHER" id="PTHR22912">
    <property type="entry name" value="DISULFIDE OXIDOREDUCTASE"/>
    <property type="match status" value="1"/>
</dbReference>
<name>A0A4R4D6W3_9PROT</name>
<keyword evidence="5 12" id="KW-0274">FAD</keyword>
<feature type="binding site" evidence="12">
    <location>
        <position position="52"/>
    </location>
    <ligand>
        <name>FAD</name>
        <dbReference type="ChEBI" id="CHEBI:57692"/>
    </ligand>
</feature>